<evidence type="ECO:0000313" key="2">
    <source>
        <dbReference type="Proteomes" id="UP000690515"/>
    </source>
</evidence>
<comment type="caution">
    <text evidence="1">The sequence shown here is derived from an EMBL/GenBank/DDBJ whole genome shotgun (WGS) entry which is preliminary data.</text>
</comment>
<accession>A0ABS5ZFL9</accession>
<organism evidence="1 2">
    <name type="scientific">Zooshikella harenae</name>
    <dbReference type="NCBI Taxonomy" id="2827238"/>
    <lineage>
        <taxon>Bacteria</taxon>
        <taxon>Pseudomonadati</taxon>
        <taxon>Pseudomonadota</taxon>
        <taxon>Gammaproteobacteria</taxon>
        <taxon>Oceanospirillales</taxon>
        <taxon>Zooshikellaceae</taxon>
        <taxon>Zooshikella</taxon>
    </lineage>
</organism>
<gene>
    <name evidence="1" type="ORF">KCG35_17490</name>
</gene>
<keyword evidence="2" id="KW-1185">Reference proteome</keyword>
<dbReference type="Proteomes" id="UP000690515">
    <property type="component" value="Unassembled WGS sequence"/>
</dbReference>
<proteinExistence type="predicted"/>
<reference evidence="1 2" key="1">
    <citation type="submission" date="2021-04" db="EMBL/GenBank/DDBJ databases">
        <authorList>
            <person name="Pira H."/>
            <person name="Risdian C."/>
            <person name="Wink J."/>
        </authorList>
    </citation>
    <scope>NUCLEOTIDE SEQUENCE [LARGE SCALE GENOMIC DNA]</scope>
    <source>
        <strain evidence="1 2">WH53</strain>
    </source>
</reference>
<protein>
    <submittedName>
        <fullName evidence="1">Uncharacterized protein</fullName>
    </submittedName>
</protein>
<dbReference type="EMBL" id="JAGSOY010000052">
    <property type="protein sequence ID" value="MBU2712864.1"/>
    <property type="molecule type" value="Genomic_DNA"/>
</dbReference>
<evidence type="ECO:0000313" key="1">
    <source>
        <dbReference type="EMBL" id="MBU2712864.1"/>
    </source>
</evidence>
<sequence>MPNGRIPTVRQGFNEWFDDLSIDELRVIISDPKRYDAIADRIRNGGSKHEWLMVREMEKVKSWGVPMDEVHRVPSATV</sequence>
<name>A0ABS5ZFL9_9GAMM</name>
<dbReference type="RefSeq" id="WP_215821086.1">
    <property type="nucleotide sequence ID" value="NZ_JAGSOY010000052.1"/>
</dbReference>